<proteinExistence type="predicted"/>
<dbReference type="EMBL" id="AUZZ01009089">
    <property type="protein sequence ID" value="EQD34957.1"/>
    <property type="molecule type" value="Genomic_DNA"/>
</dbReference>
<gene>
    <name evidence="2" type="ORF">B2A_12598</name>
</gene>
<protein>
    <submittedName>
        <fullName evidence="2">Shikimate 5-dehydrogenase I alpha</fullName>
    </submittedName>
</protein>
<reference evidence="2" key="2">
    <citation type="journal article" date="2014" name="ISME J.">
        <title>Microbial stratification in low pH oxic and suboxic macroscopic growths along an acid mine drainage.</title>
        <authorList>
            <person name="Mendez-Garcia C."/>
            <person name="Mesa V."/>
            <person name="Sprenger R.R."/>
            <person name="Richter M."/>
            <person name="Diez M.S."/>
            <person name="Solano J."/>
            <person name="Bargiela R."/>
            <person name="Golyshina O.V."/>
            <person name="Manteca A."/>
            <person name="Ramos J.L."/>
            <person name="Gallego J.R."/>
            <person name="Llorente I."/>
            <person name="Martins Dos Santos V.A."/>
            <person name="Jensen O.N."/>
            <person name="Pelaez A.I."/>
            <person name="Sanchez J."/>
            <person name="Ferrer M."/>
        </authorList>
    </citation>
    <scope>NUCLEOTIDE SEQUENCE</scope>
</reference>
<feature type="non-terminal residue" evidence="2">
    <location>
        <position position="69"/>
    </location>
</feature>
<dbReference type="Pfam" id="PF08501">
    <property type="entry name" value="Shikimate_dh_N"/>
    <property type="match status" value="1"/>
</dbReference>
<reference evidence="2" key="1">
    <citation type="submission" date="2013-08" db="EMBL/GenBank/DDBJ databases">
        <authorList>
            <person name="Mendez C."/>
            <person name="Richter M."/>
            <person name="Ferrer M."/>
            <person name="Sanchez J."/>
        </authorList>
    </citation>
    <scope>NUCLEOTIDE SEQUENCE</scope>
</reference>
<evidence type="ECO:0000259" key="1">
    <source>
        <dbReference type="Pfam" id="PF08501"/>
    </source>
</evidence>
<dbReference type="AlphaFoldDB" id="T0YSZ1"/>
<organism evidence="2">
    <name type="scientific">mine drainage metagenome</name>
    <dbReference type="NCBI Taxonomy" id="410659"/>
    <lineage>
        <taxon>unclassified sequences</taxon>
        <taxon>metagenomes</taxon>
        <taxon>ecological metagenomes</taxon>
    </lineage>
</organism>
<dbReference type="InterPro" id="IPR013708">
    <property type="entry name" value="Shikimate_DH-bd_N"/>
</dbReference>
<comment type="caution">
    <text evidence="2">The sequence shown here is derived from an EMBL/GenBank/DDBJ whole genome shotgun (WGS) entry which is preliminary data.</text>
</comment>
<evidence type="ECO:0000313" key="2">
    <source>
        <dbReference type="EMBL" id="EQD34957.1"/>
    </source>
</evidence>
<sequence>MEGRVDQYAVVGHPVGHSLSPFIHSLFARQTGQALSYRLMDVEPEHFNERVREFFAAGGPVRTLDRRRH</sequence>
<dbReference type="InterPro" id="IPR046346">
    <property type="entry name" value="Aminoacid_DH-like_N_sf"/>
</dbReference>
<dbReference type="GO" id="GO:0004764">
    <property type="term" value="F:shikimate 3-dehydrogenase (NADP+) activity"/>
    <property type="evidence" value="ECO:0007669"/>
    <property type="project" value="InterPro"/>
</dbReference>
<accession>T0YSZ1</accession>
<name>T0YSZ1_9ZZZZ</name>
<feature type="domain" description="Shikimate dehydrogenase substrate binding N-terminal" evidence="1">
    <location>
        <begin position="10"/>
        <end position="56"/>
    </location>
</feature>
<dbReference type="SUPFAM" id="SSF53223">
    <property type="entry name" value="Aminoacid dehydrogenase-like, N-terminal domain"/>
    <property type="match status" value="1"/>
</dbReference>
<dbReference type="Gene3D" id="3.40.50.10860">
    <property type="entry name" value="Leucine Dehydrogenase, chain A, domain 1"/>
    <property type="match status" value="1"/>
</dbReference>